<dbReference type="InterPro" id="IPR003961">
    <property type="entry name" value="FN3_dom"/>
</dbReference>
<name>A0A9Q1FSL5_SYNKA</name>
<evidence type="ECO:0000313" key="2">
    <source>
        <dbReference type="EMBL" id="KAJ8364995.1"/>
    </source>
</evidence>
<dbReference type="PROSITE" id="PS50853">
    <property type="entry name" value="FN3"/>
    <property type="match status" value="1"/>
</dbReference>
<dbReference type="FunFam" id="2.60.40.10:FF:000197">
    <property type="entry name" value="Myomesin 1"/>
    <property type="match status" value="1"/>
</dbReference>
<protein>
    <recommendedName>
        <fullName evidence="1">Fibronectin type-III domain-containing protein</fullName>
    </recommendedName>
</protein>
<dbReference type="InterPro" id="IPR013783">
    <property type="entry name" value="Ig-like_fold"/>
</dbReference>
<dbReference type="EMBL" id="JAINUF010000004">
    <property type="protein sequence ID" value="KAJ8364995.1"/>
    <property type="molecule type" value="Genomic_DNA"/>
</dbReference>
<evidence type="ECO:0000313" key="3">
    <source>
        <dbReference type="Proteomes" id="UP001152622"/>
    </source>
</evidence>
<proteinExistence type="predicted"/>
<sequence length="118" mass="13182">MCRRRATVSGLEKGETYVFRVRAVNAQGLGKASDDSEPVCVKTLPGTKEIHCGVDEETGDIFMSFEACEMNEISEFIWSKSYKEVADSPRVKIETKGNCSKLTFTILTKMIWGHSPLQ</sequence>
<dbReference type="OrthoDB" id="6107607at2759"/>
<reference evidence="2" key="1">
    <citation type="journal article" date="2023" name="Science">
        <title>Genome structures resolve the early diversification of teleost fishes.</title>
        <authorList>
            <person name="Parey E."/>
            <person name="Louis A."/>
            <person name="Montfort J."/>
            <person name="Bouchez O."/>
            <person name="Roques C."/>
            <person name="Iampietro C."/>
            <person name="Lluch J."/>
            <person name="Castinel A."/>
            <person name="Donnadieu C."/>
            <person name="Desvignes T."/>
            <person name="Floi Bucao C."/>
            <person name="Jouanno E."/>
            <person name="Wen M."/>
            <person name="Mejri S."/>
            <person name="Dirks R."/>
            <person name="Jansen H."/>
            <person name="Henkel C."/>
            <person name="Chen W.J."/>
            <person name="Zahm M."/>
            <person name="Cabau C."/>
            <person name="Klopp C."/>
            <person name="Thompson A.W."/>
            <person name="Robinson-Rechavi M."/>
            <person name="Braasch I."/>
            <person name="Lecointre G."/>
            <person name="Bobe J."/>
            <person name="Postlethwait J.H."/>
            <person name="Berthelot C."/>
            <person name="Roest Crollius H."/>
            <person name="Guiguen Y."/>
        </authorList>
    </citation>
    <scope>NUCLEOTIDE SEQUENCE</scope>
    <source>
        <strain evidence="2">WJC10195</strain>
    </source>
</reference>
<evidence type="ECO:0000259" key="1">
    <source>
        <dbReference type="PROSITE" id="PS50853"/>
    </source>
</evidence>
<dbReference type="SUPFAM" id="SSF49265">
    <property type="entry name" value="Fibronectin type III"/>
    <property type="match status" value="1"/>
</dbReference>
<comment type="caution">
    <text evidence="2">The sequence shown here is derived from an EMBL/GenBank/DDBJ whole genome shotgun (WGS) entry which is preliminary data.</text>
</comment>
<gene>
    <name evidence="2" type="ORF">SKAU_G00138260</name>
</gene>
<dbReference type="Gene3D" id="2.60.40.10">
    <property type="entry name" value="Immunoglobulins"/>
    <property type="match status" value="2"/>
</dbReference>
<keyword evidence="3" id="KW-1185">Reference proteome</keyword>
<organism evidence="2 3">
    <name type="scientific">Synaphobranchus kaupii</name>
    <name type="common">Kaup's arrowtooth eel</name>
    <dbReference type="NCBI Taxonomy" id="118154"/>
    <lineage>
        <taxon>Eukaryota</taxon>
        <taxon>Metazoa</taxon>
        <taxon>Chordata</taxon>
        <taxon>Craniata</taxon>
        <taxon>Vertebrata</taxon>
        <taxon>Euteleostomi</taxon>
        <taxon>Actinopterygii</taxon>
        <taxon>Neopterygii</taxon>
        <taxon>Teleostei</taxon>
        <taxon>Anguilliformes</taxon>
        <taxon>Synaphobranchidae</taxon>
        <taxon>Synaphobranchus</taxon>
    </lineage>
</organism>
<dbReference type="InterPro" id="IPR036116">
    <property type="entry name" value="FN3_sf"/>
</dbReference>
<dbReference type="Pfam" id="PF00041">
    <property type="entry name" value="fn3"/>
    <property type="match status" value="1"/>
</dbReference>
<dbReference type="AlphaFoldDB" id="A0A9Q1FSL5"/>
<dbReference type="Proteomes" id="UP001152622">
    <property type="component" value="Chromosome 4"/>
</dbReference>
<accession>A0A9Q1FSL5</accession>
<feature type="domain" description="Fibronectin type-III" evidence="1">
    <location>
        <begin position="1"/>
        <end position="46"/>
    </location>
</feature>
<dbReference type="CDD" id="cd00063">
    <property type="entry name" value="FN3"/>
    <property type="match status" value="1"/>
</dbReference>